<feature type="region of interest" description="Disordered" evidence="1">
    <location>
        <begin position="166"/>
        <end position="194"/>
    </location>
</feature>
<sequence>MLGTQSSRVATEGANYNTPTTNASLTPAISQPVFGQETCALERSGNAEPVLGVTLRSPLPPLTPVSVDASVAPDSRSASCTAADKCLARPMHGTSAGASKAPRSRRHVLDPDSPDRFGISLADDTGVCGYPPSCIRTDPDDSDSNELPLVRRSWRRRRLFRQRPAAPEGGLDCHVPGLASPDRSGSSPADHKRVCGSVPSCVPAEDNDDDDVDEPPLVPNFWKRRRLLHCRSAAPEGRTSHASDTGSARTGQASDTPSMPPSSIPGTSSVLDRHITPSQAEADDESVHWSPLGGGDVGTLPPLLPTALPGLYSSSPVRSVLKPSAKLVTRKCKATSTDHSDSSPTAGDNRTQRQARAPCRVRCPAVRASYRKGSDRVRGATKSTNRFRRVRRPVESVTVTRRAQPVHRIAEPKLTTAETNSCIAGPTVDGSQAVIAAELVRGAARHPPPSTVTSSSQLTRPPRHGHSNYTLAENNLLVELKSRGLSWHEIQKSFPKRTIAALTVHFCSRLKRHMC</sequence>
<dbReference type="HOGENOM" id="CLU_528894_0_0_1"/>
<feature type="region of interest" description="Disordered" evidence="1">
    <location>
        <begin position="327"/>
        <end position="358"/>
    </location>
</feature>
<dbReference type="AlphaFoldDB" id="M2LS59"/>
<feature type="compositionally biased region" description="Polar residues" evidence="1">
    <location>
        <begin position="342"/>
        <end position="354"/>
    </location>
</feature>
<dbReference type="GeneID" id="19110062"/>
<dbReference type="Proteomes" id="UP000011761">
    <property type="component" value="Unassembled WGS sequence"/>
</dbReference>
<feature type="region of interest" description="Disordered" evidence="1">
    <location>
        <begin position="233"/>
        <end position="271"/>
    </location>
</feature>
<dbReference type="EMBL" id="KB445554">
    <property type="protein sequence ID" value="EMC97307.1"/>
    <property type="molecule type" value="Genomic_DNA"/>
</dbReference>
<dbReference type="RefSeq" id="XP_007675131.1">
    <property type="nucleotide sequence ID" value="XM_007676941.1"/>
</dbReference>
<accession>M2LS59</accession>
<evidence type="ECO:0000256" key="1">
    <source>
        <dbReference type="SAM" id="MobiDB-lite"/>
    </source>
</evidence>
<feature type="region of interest" description="Disordered" evidence="1">
    <location>
        <begin position="443"/>
        <end position="468"/>
    </location>
</feature>
<keyword evidence="3" id="KW-1185">Reference proteome</keyword>
<feature type="compositionally biased region" description="Polar residues" evidence="1">
    <location>
        <begin position="240"/>
        <end position="257"/>
    </location>
</feature>
<name>M2LS59_BAUPA</name>
<gene>
    <name evidence="2" type="ORF">BAUCODRAFT_23627</name>
</gene>
<evidence type="ECO:0000313" key="2">
    <source>
        <dbReference type="EMBL" id="EMC97307.1"/>
    </source>
</evidence>
<dbReference type="KEGG" id="bcom:BAUCODRAFT_23627"/>
<dbReference type="OrthoDB" id="4590886at2759"/>
<evidence type="ECO:0008006" key="4">
    <source>
        <dbReference type="Google" id="ProtNLM"/>
    </source>
</evidence>
<reference evidence="2 3" key="1">
    <citation type="journal article" date="2012" name="PLoS Pathog.">
        <title>Diverse lifestyles and strategies of plant pathogenesis encoded in the genomes of eighteen Dothideomycetes fungi.</title>
        <authorList>
            <person name="Ohm R.A."/>
            <person name="Feau N."/>
            <person name="Henrissat B."/>
            <person name="Schoch C.L."/>
            <person name="Horwitz B.A."/>
            <person name="Barry K.W."/>
            <person name="Condon B.J."/>
            <person name="Copeland A.C."/>
            <person name="Dhillon B."/>
            <person name="Glaser F."/>
            <person name="Hesse C.N."/>
            <person name="Kosti I."/>
            <person name="LaButti K."/>
            <person name="Lindquist E.A."/>
            <person name="Lucas S."/>
            <person name="Salamov A.A."/>
            <person name="Bradshaw R.E."/>
            <person name="Ciuffetti L."/>
            <person name="Hamelin R.C."/>
            <person name="Kema G.H.J."/>
            <person name="Lawrence C."/>
            <person name="Scott J.A."/>
            <person name="Spatafora J.W."/>
            <person name="Turgeon B.G."/>
            <person name="de Wit P.J.G.M."/>
            <person name="Zhong S."/>
            <person name="Goodwin S.B."/>
            <person name="Grigoriev I.V."/>
        </authorList>
    </citation>
    <scope>NUCLEOTIDE SEQUENCE [LARGE SCALE GENOMIC DNA]</scope>
    <source>
        <strain evidence="2 3">UAMH 10762</strain>
    </source>
</reference>
<evidence type="ECO:0000313" key="3">
    <source>
        <dbReference type="Proteomes" id="UP000011761"/>
    </source>
</evidence>
<organism evidence="2 3">
    <name type="scientific">Baudoinia panamericana (strain UAMH 10762)</name>
    <name type="common">Angels' share fungus</name>
    <name type="synonym">Baudoinia compniacensis (strain UAMH 10762)</name>
    <dbReference type="NCBI Taxonomy" id="717646"/>
    <lineage>
        <taxon>Eukaryota</taxon>
        <taxon>Fungi</taxon>
        <taxon>Dikarya</taxon>
        <taxon>Ascomycota</taxon>
        <taxon>Pezizomycotina</taxon>
        <taxon>Dothideomycetes</taxon>
        <taxon>Dothideomycetidae</taxon>
        <taxon>Mycosphaerellales</taxon>
        <taxon>Teratosphaeriaceae</taxon>
        <taxon>Baudoinia</taxon>
    </lineage>
</organism>
<proteinExistence type="predicted"/>
<feature type="region of interest" description="Disordered" evidence="1">
    <location>
        <begin position="91"/>
        <end position="114"/>
    </location>
</feature>
<protein>
    <recommendedName>
        <fullName evidence="4">Myb-like domain-containing protein</fullName>
    </recommendedName>
</protein>
<feature type="region of interest" description="Disordered" evidence="1">
    <location>
        <begin position="1"/>
        <end position="25"/>
    </location>
</feature>